<dbReference type="EMBL" id="JAACJN010000005">
    <property type="protein sequence ID" value="KAF5392536.1"/>
    <property type="molecule type" value="Genomic_DNA"/>
</dbReference>
<dbReference type="PANTHER" id="PTHR13774:SF17">
    <property type="entry name" value="PHENAZINE BIOSYNTHESIS-LIKE DOMAIN-CONTAINING PROTEIN"/>
    <property type="match status" value="1"/>
</dbReference>
<protein>
    <recommendedName>
        <fullName evidence="5">Diaminopimelate epimerase-like protein</fullName>
    </recommendedName>
</protein>
<dbReference type="Gene3D" id="3.10.310.10">
    <property type="entry name" value="Diaminopimelate Epimerase, Chain A, domain 1"/>
    <property type="match status" value="2"/>
</dbReference>
<dbReference type="GO" id="GO:0005737">
    <property type="term" value="C:cytoplasm"/>
    <property type="evidence" value="ECO:0007669"/>
    <property type="project" value="TreeGrafter"/>
</dbReference>
<gene>
    <name evidence="3" type="ORF">D9757_002318</name>
</gene>
<name>A0A8H5HZT5_9AGAR</name>
<evidence type="ECO:0000313" key="3">
    <source>
        <dbReference type="EMBL" id="KAF5392536.1"/>
    </source>
</evidence>
<dbReference type="Proteomes" id="UP000518752">
    <property type="component" value="Unassembled WGS sequence"/>
</dbReference>
<dbReference type="SUPFAM" id="SSF54506">
    <property type="entry name" value="Diaminopimelate epimerase-like"/>
    <property type="match status" value="1"/>
</dbReference>
<dbReference type="AlphaFoldDB" id="A0A8H5HZT5"/>
<evidence type="ECO:0000256" key="1">
    <source>
        <dbReference type="ARBA" id="ARBA00008270"/>
    </source>
</evidence>
<evidence type="ECO:0000313" key="4">
    <source>
        <dbReference type="Proteomes" id="UP000518752"/>
    </source>
</evidence>
<comment type="caution">
    <text evidence="3">The sequence shown here is derived from an EMBL/GenBank/DDBJ whole genome shotgun (WGS) entry which is preliminary data.</text>
</comment>
<evidence type="ECO:0000256" key="2">
    <source>
        <dbReference type="ARBA" id="ARBA00023235"/>
    </source>
</evidence>
<keyword evidence="2" id="KW-0413">Isomerase</keyword>
<dbReference type="GO" id="GO:0016853">
    <property type="term" value="F:isomerase activity"/>
    <property type="evidence" value="ECO:0007669"/>
    <property type="project" value="UniProtKB-KW"/>
</dbReference>
<reference evidence="3 4" key="1">
    <citation type="journal article" date="2020" name="ISME J.">
        <title>Uncovering the hidden diversity of litter-decomposition mechanisms in mushroom-forming fungi.</title>
        <authorList>
            <person name="Floudas D."/>
            <person name="Bentzer J."/>
            <person name="Ahren D."/>
            <person name="Johansson T."/>
            <person name="Persson P."/>
            <person name="Tunlid A."/>
        </authorList>
    </citation>
    <scope>NUCLEOTIDE SEQUENCE [LARGE SCALE GENOMIC DNA]</scope>
    <source>
        <strain evidence="3 4">CBS 406.79</strain>
    </source>
</reference>
<dbReference type="NCBIfam" id="TIGR00654">
    <property type="entry name" value="PhzF_family"/>
    <property type="match status" value="1"/>
</dbReference>
<accession>A0A8H5HZT5</accession>
<evidence type="ECO:0008006" key="5">
    <source>
        <dbReference type="Google" id="ProtNLM"/>
    </source>
</evidence>
<keyword evidence="4" id="KW-1185">Reference proteome</keyword>
<dbReference type="PANTHER" id="PTHR13774">
    <property type="entry name" value="PHENAZINE BIOSYNTHESIS PROTEIN"/>
    <property type="match status" value="1"/>
</dbReference>
<dbReference type="Pfam" id="PF02567">
    <property type="entry name" value="PhzC-PhzF"/>
    <property type="match status" value="1"/>
</dbReference>
<dbReference type="PIRSF" id="PIRSF016184">
    <property type="entry name" value="PhzC_PhzF"/>
    <property type="match status" value="1"/>
</dbReference>
<comment type="similarity">
    <text evidence="1">Belongs to the PhzF family.</text>
</comment>
<dbReference type="OrthoDB" id="75169at2759"/>
<sequence>MSLAPPSHTSKFEYYLVNAFSDKPFGGNPAVVAFLNPKETSTEILVEVAATFRQPMTVFLSKQTPSATDTVTEKYAVRYFTAEHEAHLCIHATVAAAKIIFQMQGLKEGDLIEFVTQSDEVLTARMVMGEKGEEWTEIELTKAQIVQVQGEEEKIISDIIQDCFGKQLSIHHIAKGIEPYHHYLLVEVDESDDIKNCNVRGLELGERTGFGINAITAKSSTGNEHFTSRVFVPYVSLGGEDHVCGSAHSLLGPYWAKKQRIPDGEQIKAAQVSHRGGDLRLFSVKEESKLKMRGQAVVISTGVFFF</sequence>
<dbReference type="InterPro" id="IPR003719">
    <property type="entry name" value="Phenazine_PhzF-like"/>
</dbReference>
<proteinExistence type="inferred from homology"/>
<organism evidence="3 4">
    <name type="scientific">Collybiopsis confluens</name>
    <dbReference type="NCBI Taxonomy" id="2823264"/>
    <lineage>
        <taxon>Eukaryota</taxon>
        <taxon>Fungi</taxon>
        <taxon>Dikarya</taxon>
        <taxon>Basidiomycota</taxon>
        <taxon>Agaricomycotina</taxon>
        <taxon>Agaricomycetes</taxon>
        <taxon>Agaricomycetidae</taxon>
        <taxon>Agaricales</taxon>
        <taxon>Marasmiineae</taxon>
        <taxon>Omphalotaceae</taxon>
        <taxon>Collybiopsis</taxon>
    </lineage>
</organism>